<comment type="cofactor">
    <cofactor evidence="6">
        <name>Mn(2+)</name>
        <dbReference type="ChEBI" id="CHEBI:29035"/>
    </cofactor>
</comment>
<keyword evidence="3 6" id="KW-0378">Hydrolase</keyword>
<dbReference type="InterPro" id="IPR006680">
    <property type="entry name" value="Amidohydro-rel"/>
</dbReference>
<name>A0A268NUI2_SHOCL</name>
<evidence type="ECO:0000259" key="7">
    <source>
        <dbReference type="Pfam" id="PF01979"/>
    </source>
</evidence>
<dbReference type="InterPro" id="IPR006679">
    <property type="entry name" value="Adenine_deam"/>
</dbReference>
<evidence type="ECO:0000256" key="1">
    <source>
        <dbReference type="ARBA" id="ARBA00006773"/>
    </source>
</evidence>
<feature type="domain" description="Amidohydrolase-related" evidence="7">
    <location>
        <begin position="69"/>
        <end position="351"/>
    </location>
</feature>
<protein>
    <recommendedName>
        <fullName evidence="2 6">Adenine deaminase</fullName>
        <shortName evidence="6">Adenase</shortName>
        <shortName evidence="6">Adenine aminase</shortName>
        <ecNumber evidence="2 6">3.5.4.2</ecNumber>
    </recommendedName>
</protein>
<keyword evidence="4 6" id="KW-0464">Manganese</keyword>
<dbReference type="SUPFAM" id="SSF51556">
    <property type="entry name" value="Metallo-dependent hydrolases"/>
    <property type="match status" value="1"/>
</dbReference>
<dbReference type="SUPFAM" id="SSF51338">
    <property type="entry name" value="Composite domain of metallo-dependent hydrolases"/>
    <property type="match status" value="1"/>
</dbReference>
<evidence type="ECO:0000313" key="9">
    <source>
        <dbReference type="EMBL" id="PAE87078.1"/>
    </source>
</evidence>
<evidence type="ECO:0000256" key="2">
    <source>
        <dbReference type="ARBA" id="ARBA00012782"/>
    </source>
</evidence>
<dbReference type="Proteomes" id="UP000216207">
    <property type="component" value="Unassembled WGS sequence"/>
</dbReference>
<evidence type="ECO:0000256" key="4">
    <source>
        <dbReference type="ARBA" id="ARBA00023211"/>
    </source>
</evidence>
<gene>
    <name evidence="6 9" type="primary">ade</name>
    <name evidence="9" type="ORF">CHH72_20045</name>
</gene>
<reference evidence="9 10" key="1">
    <citation type="submission" date="2017-07" db="EMBL/GenBank/DDBJ databases">
        <title>Isolation and whole genome analysis of endospore-forming bacteria from heroin.</title>
        <authorList>
            <person name="Kalinowski J."/>
            <person name="Ahrens B."/>
            <person name="Al-Dilaimi A."/>
            <person name="Winkler A."/>
            <person name="Wibberg D."/>
            <person name="Schleenbecker U."/>
            <person name="Ruckert C."/>
            <person name="Wolfel R."/>
            <person name="Grass G."/>
        </authorList>
    </citation>
    <scope>NUCLEOTIDE SEQUENCE [LARGE SCALE GENOMIC DNA]</scope>
    <source>
        <strain evidence="9 10">7539</strain>
    </source>
</reference>
<evidence type="ECO:0000256" key="6">
    <source>
        <dbReference type="HAMAP-Rule" id="MF_01518"/>
    </source>
</evidence>
<dbReference type="EC" id="3.5.4.2" evidence="2 6"/>
<dbReference type="HAMAP" id="MF_01518">
    <property type="entry name" value="Adenine_deamin"/>
    <property type="match status" value="1"/>
</dbReference>
<accession>A0A268NUI2</accession>
<evidence type="ECO:0000256" key="5">
    <source>
        <dbReference type="ARBA" id="ARBA00047720"/>
    </source>
</evidence>
<dbReference type="InterPro" id="IPR026912">
    <property type="entry name" value="Adenine_deam_C"/>
</dbReference>
<dbReference type="GO" id="GO:0006146">
    <property type="term" value="P:adenine catabolic process"/>
    <property type="evidence" value="ECO:0007669"/>
    <property type="project" value="InterPro"/>
</dbReference>
<evidence type="ECO:0000256" key="3">
    <source>
        <dbReference type="ARBA" id="ARBA00022801"/>
    </source>
</evidence>
<dbReference type="NCBIfam" id="TIGR01178">
    <property type="entry name" value="ade"/>
    <property type="match status" value="1"/>
</dbReference>
<dbReference type="Pfam" id="PF01979">
    <property type="entry name" value="Amidohydro_1"/>
    <property type="match status" value="1"/>
</dbReference>
<comment type="similarity">
    <text evidence="1 6">Belongs to the metallo-dependent hydrolases superfamily. Adenine deaminase family.</text>
</comment>
<dbReference type="Gene3D" id="3.20.20.140">
    <property type="entry name" value="Metal-dependent hydrolases"/>
    <property type="match status" value="1"/>
</dbReference>
<dbReference type="InterPro" id="IPR032466">
    <property type="entry name" value="Metal_Hydrolase"/>
</dbReference>
<dbReference type="InterPro" id="IPR011059">
    <property type="entry name" value="Metal-dep_hydrolase_composite"/>
</dbReference>
<proteinExistence type="inferred from homology"/>
<comment type="catalytic activity">
    <reaction evidence="5 6">
        <text>adenine + H2O + H(+) = hypoxanthine + NH4(+)</text>
        <dbReference type="Rhea" id="RHEA:23688"/>
        <dbReference type="ChEBI" id="CHEBI:15377"/>
        <dbReference type="ChEBI" id="CHEBI:15378"/>
        <dbReference type="ChEBI" id="CHEBI:16708"/>
        <dbReference type="ChEBI" id="CHEBI:17368"/>
        <dbReference type="ChEBI" id="CHEBI:28938"/>
        <dbReference type="EC" id="3.5.4.2"/>
    </reaction>
</comment>
<feature type="domain" description="Adenine deaminase C-terminal" evidence="8">
    <location>
        <begin position="406"/>
        <end position="571"/>
    </location>
</feature>
<dbReference type="EMBL" id="NPCC01000042">
    <property type="protein sequence ID" value="PAE87078.1"/>
    <property type="molecule type" value="Genomic_DNA"/>
</dbReference>
<dbReference type="Pfam" id="PF13382">
    <property type="entry name" value="Adenine_deam_C"/>
    <property type="match status" value="1"/>
</dbReference>
<organism evidence="9 10">
    <name type="scientific">Shouchella clausii</name>
    <name type="common">Alkalihalobacillus clausii</name>
    <dbReference type="NCBI Taxonomy" id="79880"/>
    <lineage>
        <taxon>Bacteria</taxon>
        <taxon>Bacillati</taxon>
        <taxon>Bacillota</taxon>
        <taxon>Bacilli</taxon>
        <taxon>Bacillales</taxon>
        <taxon>Bacillaceae</taxon>
        <taxon>Shouchella</taxon>
    </lineage>
</organism>
<dbReference type="PANTHER" id="PTHR11113:SF2">
    <property type="entry name" value="ADENINE DEAMINASE"/>
    <property type="match status" value="1"/>
</dbReference>
<sequence>MDRHHATYKKRLAAASKQEPADILVINGKLIDVYTLTIYEASIAITDGYIVGIGDYTEGKTVIDAQGKYVCPPLIDGHVHIESAMVRPEDFAGVLVPKGVLTAIADPHELANVAGVEAVTYMVEAAKDLPLDIKMAVPSSVPAASFEENGASLSAEDVRLLFANEGVYGLGEVMDYPAVLNGDDDMLEKIAMAKAKGRPIDGHAAGLNSDALNAYRTAGIHNDHEAVTAEEAKARVQCGFYVLMREGTAARDIEALLPAVTAANARRFAFATDDKHLDDLLKEGSVDFNVRKAIALGMDPLQAIQIGTLNAAECFQLDDKGAIAPGKEASFLFVSDLSTFQVDAVYAKGMLVAEKGELTSPIRTPYPVPERLLNSVHLAPFAREDLTLKLKNAHSTPVIETTLGSIVTKKAMASVPAENGIFQPGGKWLKLAVVERHEATGHIGLAIVKGFPFSEGAIAATVAHDSHNLIAVGADDESLYHAIHHVAGLGGGMAVVKGNNVLAAMPLKLGGLMSTDSAETVKQQLNELQQSLVHLGYQEKIDPFLTLAFLALPVIPALKLTSKGLFDVNAFAFVEQ</sequence>
<comment type="caution">
    <text evidence="9">The sequence shown here is derived from an EMBL/GenBank/DDBJ whole genome shotgun (WGS) entry which is preliminary data.</text>
</comment>
<dbReference type="GO" id="GO:0000034">
    <property type="term" value="F:adenine deaminase activity"/>
    <property type="evidence" value="ECO:0007669"/>
    <property type="project" value="UniProtKB-UniRule"/>
</dbReference>
<dbReference type="Gene3D" id="2.30.40.10">
    <property type="entry name" value="Urease, subunit C, domain 1"/>
    <property type="match status" value="1"/>
</dbReference>
<dbReference type="AlphaFoldDB" id="A0A268NUI2"/>
<dbReference type="CDD" id="cd01295">
    <property type="entry name" value="AdeC"/>
    <property type="match status" value="1"/>
</dbReference>
<evidence type="ECO:0000313" key="10">
    <source>
        <dbReference type="Proteomes" id="UP000216207"/>
    </source>
</evidence>
<dbReference type="PANTHER" id="PTHR11113">
    <property type="entry name" value="N-ACETYLGLUCOSAMINE-6-PHOSPHATE DEACETYLASE"/>
    <property type="match status" value="1"/>
</dbReference>
<evidence type="ECO:0000259" key="8">
    <source>
        <dbReference type="Pfam" id="PF13382"/>
    </source>
</evidence>
<dbReference type="RefSeq" id="WP_095327311.1">
    <property type="nucleotide sequence ID" value="NZ_NPCC01000042.1"/>
</dbReference>